<dbReference type="InterPro" id="IPR002901">
    <property type="entry name" value="MGlyc_endo_b_GlcNAc-like_dom"/>
</dbReference>
<evidence type="ECO:0000256" key="10">
    <source>
        <dbReference type="ARBA" id="ARBA00023316"/>
    </source>
</evidence>
<gene>
    <name evidence="13" type="ORF">Lspi_1390</name>
</gene>
<reference evidence="13 14" key="1">
    <citation type="submission" date="2015-11" db="EMBL/GenBank/DDBJ databases">
        <title>Genomic analysis of 38 Legionella species identifies large and diverse effector repertoires.</title>
        <authorList>
            <person name="Burstein D."/>
            <person name="Amaro F."/>
            <person name="Zusman T."/>
            <person name="Lifshitz Z."/>
            <person name="Cohen O."/>
            <person name="Gilbert J.A."/>
            <person name="Pupko T."/>
            <person name="Shuman H.A."/>
            <person name="Segal G."/>
        </authorList>
    </citation>
    <scope>NUCLEOTIDE SEQUENCE [LARGE SCALE GENOMIC DNA]</scope>
    <source>
        <strain evidence="13 14">Mt.St.Helens-9</strain>
    </source>
</reference>
<evidence type="ECO:0000256" key="1">
    <source>
        <dbReference type="ARBA" id="ARBA00002954"/>
    </source>
</evidence>
<dbReference type="NCBIfam" id="TIGR02541">
    <property type="entry name" value="flagell_FlgJ"/>
    <property type="match status" value="1"/>
</dbReference>
<keyword evidence="14" id="KW-1185">Reference proteome</keyword>
<keyword evidence="8 13" id="KW-0378">Hydrolase</keyword>
<evidence type="ECO:0000256" key="4">
    <source>
        <dbReference type="ARBA" id="ARBA00007974"/>
    </source>
</evidence>
<dbReference type="RefSeq" id="WP_058483323.1">
    <property type="nucleotide sequence ID" value="NZ_CAAAII010000021.1"/>
</dbReference>
<dbReference type="Proteomes" id="UP000054877">
    <property type="component" value="Unassembled WGS sequence"/>
</dbReference>
<comment type="similarity">
    <text evidence="4">In the C-terminal section; belongs to the glycosyl hydrolase 73 family.</text>
</comment>
<evidence type="ECO:0000313" key="14">
    <source>
        <dbReference type="Proteomes" id="UP000054877"/>
    </source>
</evidence>
<dbReference type="OrthoDB" id="289937at2"/>
<dbReference type="InterPro" id="IPR019301">
    <property type="entry name" value="Flagellar_prot_FlgJ_N"/>
</dbReference>
<protein>
    <recommendedName>
        <fullName evidence="5">Peptidoglycan hydrolase FlgJ</fullName>
    </recommendedName>
    <alternativeName>
        <fullName evidence="11">Muramidase FlgJ</fullName>
    </alternativeName>
</protein>
<dbReference type="GO" id="GO:0071973">
    <property type="term" value="P:bacterial-type flagellum-dependent cell motility"/>
    <property type="evidence" value="ECO:0007669"/>
    <property type="project" value="TreeGrafter"/>
</dbReference>
<organism evidence="13 14">
    <name type="scientific">Legionella spiritensis</name>
    <dbReference type="NCBI Taxonomy" id="452"/>
    <lineage>
        <taxon>Bacteria</taxon>
        <taxon>Pseudomonadati</taxon>
        <taxon>Pseudomonadota</taxon>
        <taxon>Gammaproteobacteria</taxon>
        <taxon>Legionellales</taxon>
        <taxon>Legionellaceae</taxon>
        <taxon>Legionella</taxon>
    </lineage>
</organism>
<evidence type="ECO:0000256" key="9">
    <source>
        <dbReference type="ARBA" id="ARBA00023295"/>
    </source>
</evidence>
<dbReference type="PANTHER" id="PTHR33308:SF9">
    <property type="entry name" value="PEPTIDOGLYCAN HYDROLASE FLGJ"/>
    <property type="match status" value="1"/>
</dbReference>
<dbReference type="InterPro" id="IPR013377">
    <property type="entry name" value="FlgJ"/>
</dbReference>
<sequence length="306" mass="33825">MGMDGIAVGDFQGLQHLRKQAQEDARKALPEVTKQFEAIFLQSMLKSMRLGQQFLDESSPFKGKYQETFQDMLDGQYASNVANGKGIGLAEMLARQLSQTTNKVSGVSKSGTTESMALIRPEQAQTQLHLSPRLPRPEGDTEHQVVDDFVKSILPYARQAARILGLDPKLLIAQAALETGWGQYIAKDADGSSSHNLFNIKHTGKTGNDAVEVRTTEYVANTPIKTRASFKKYDSVAESFSDYIALLKNNGRYEQALANTGDPHRFVTSLHQAGYATDPLYANKVMSIYQGEELEQALSRNGYIIK</sequence>
<dbReference type="Pfam" id="PF10135">
    <property type="entry name" value="Rod-binding"/>
    <property type="match status" value="1"/>
</dbReference>
<accession>A0A0W0Z4W2</accession>
<dbReference type="Gene3D" id="1.10.530.10">
    <property type="match status" value="1"/>
</dbReference>
<evidence type="ECO:0000256" key="3">
    <source>
        <dbReference type="ARBA" id="ARBA00006880"/>
    </source>
</evidence>
<dbReference type="PANTHER" id="PTHR33308">
    <property type="entry name" value="PEPTIDOGLYCAN HYDROLASE FLGJ"/>
    <property type="match status" value="1"/>
</dbReference>
<comment type="similarity">
    <text evidence="3">In the N-terminal section; belongs to the FlgJ family.</text>
</comment>
<comment type="subcellular location">
    <subcellularLocation>
        <location evidence="2">Periplasm</location>
    </subcellularLocation>
</comment>
<dbReference type="NCBIfam" id="NF009355">
    <property type="entry name" value="PRK12710.1"/>
    <property type="match status" value="1"/>
</dbReference>
<evidence type="ECO:0000256" key="2">
    <source>
        <dbReference type="ARBA" id="ARBA00004418"/>
    </source>
</evidence>
<dbReference type="Pfam" id="PF01832">
    <property type="entry name" value="Glucosaminidase"/>
    <property type="match status" value="1"/>
</dbReference>
<evidence type="ECO:0000256" key="8">
    <source>
        <dbReference type="ARBA" id="ARBA00022801"/>
    </source>
</evidence>
<evidence type="ECO:0000259" key="12">
    <source>
        <dbReference type="SMART" id="SM00047"/>
    </source>
</evidence>
<dbReference type="PATRIC" id="fig|452.5.peg.1536"/>
<comment type="caution">
    <text evidence="13">The sequence shown here is derived from an EMBL/GenBank/DDBJ whole genome shotgun (WGS) entry which is preliminary data.</text>
</comment>
<dbReference type="AlphaFoldDB" id="A0A0W0Z4W2"/>
<feature type="domain" description="Mannosyl-glycoprotein endo-beta-N-acetylglucosamidase-like" evidence="12">
    <location>
        <begin position="139"/>
        <end position="304"/>
    </location>
</feature>
<keyword evidence="6" id="KW-0574">Periplasm</keyword>
<name>A0A0W0Z4W2_LEGSP</name>
<dbReference type="Gene3D" id="2.10.70.40">
    <property type="entry name" value="peptidoglycan hydrolase"/>
    <property type="match status" value="1"/>
</dbReference>
<evidence type="ECO:0000313" key="13">
    <source>
        <dbReference type="EMBL" id="KTD63871.1"/>
    </source>
</evidence>
<dbReference type="GO" id="GO:0044780">
    <property type="term" value="P:bacterial-type flagellum assembly"/>
    <property type="evidence" value="ECO:0007669"/>
    <property type="project" value="InterPro"/>
</dbReference>
<dbReference type="STRING" id="452.Lspi_1390"/>
<evidence type="ECO:0000256" key="11">
    <source>
        <dbReference type="ARBA" id="ARBA00030835"/>
    </source>
</evidence>
<keyword evidence="10" id="KW-0961">Cell wall biogenesis/degradation</keyword>
<dbReference type="GO" id="GO:0016798">
    <property type="term" value="F:hydrolase activity, acting on glycosyl bonds"/>
    <property type="evidence" value="ECO:0007669"/>
    <property type="project" value="UniProtKB-KW"/>
</dbReference>
<dbReference type="GO" id="GO:0042597">
    <property type="term" value="C:periplasmic space"/>
    <property type="evidence" value="ECO:0007669"/>
    <property type="project" value="UniProtKB-SubCell"/>
</dbReference>
<comment type="function">
    <text evidence="1">Flagellum-specific muramidase which hydrolyzes the peptidoglycan layer to assemble the rod structure in the periplasmic space.</text>
</comment>
<dbReference type="InterPro" id="IPR051056">
    <property type="entry name" value="Glycosyl_Hydrolase_73"/>
</dbReference>
<evidence type="ECO:0000256" key="6">
    <source>
        <dbReference type="ARBA" id="ARBA00022764"/>
    </source>
</evidence>
<keyword evidence="9" id="KW-0326">Glycosidase</keyword>
<dbReference type="GO" id="GO:0071555">
    <property type="term" value="P:cell wall organization"/>
    <property type="evidence" value="ECO:0007669"/>
    <property type="project" value="UniProtKB-KW"/>
</dbReference>
<keyword evidence="7" id="KW-1005">Bacterial flagellum biogenesis</keyword>
<evidence type="ECO:0000256" key="7">
    <source>
        <dbReference type="ARBA" id="ARBA00022795"/>
    </source>
</evidence>
<dbReference type="GO" id="GO:0004040">
    <property type="term" value="F:amidase activity"/>
    <property type="evidence" value="ECO:0007669"/>
    <property type="project" value="InterPro"/>
</dbReference>
<proteinExistence type="inferred from homology"/>
<evidence type="ECO:0000256" key="5">
    <source>
        <dbReference type="ARBA" id="ARBA00013433"/>
    </source>
</evidence>
<dbReference type="PRINTS" id="PR01002">
    <property type="entry name" value="FLGFLGJ"/>
</dbReference>
<dbReference type="SMART" id="SM00047">
    <property type="entry name" value="LYZ2"/>
    <property type="match status" value="1"/>
</dbReference>
<dbReference type="EMBL" id="LNYX01000014">
    <property type="protein sequence ID" value="KTD63871.1"/>
    <property type="molecule type" value="Genomic_DNA"/>
</dbReference>